<evidence type="ECO:0000313" key="5">
    <source>
        <dbReference type="Proteomes" id="UP000016933"/>
    </source>
</evidence>
<dbReference type="Proteomes" id="UP000016933">
    <property type="component" value="Unassembled WGS sequence"/>
</dbReference>
<keyword evidence="1" id="KW-0677">Repeat</keyword>
<dbReference type="AlphaFoldDB" id="N1Q271"/>
<dbReference type="PANTHER" id="PTHR24141:SF1">
    <property type="entry name" value="2-5A-DEPENDENT RIBONUCLEASE"/>
    <property type="match status" value="1"/>
</dbReference>
<accession>N1Q271</accession>
<dbReference type="STRING" id="675120.N1Q271"/>
<sequence>MRASPTWFESFKTRNKTVGANEMRKLLVEGSSAARDNLRRMSIGHAPAQREYTIADKYDLLIEAIASGNIEQTEVSLDAGDSSPEHFDQHGKTLLVHIVESKDEATVRKLLDSEVGASVQTADMNGLTALHFAARGGLHDMARCLLHHDVEVEAKDRKHETPMIEAVRAGDTKMVQNLADALEDTLMAKGSDEWSLLHYA</sequence>
<dbReference type="Pfam" id="PF12796">
    <property type="entry name" value="Ank_2"/>
    <property type="match status" value="1"/>
</dbReference>
<dbReference type="InterPro" id="IPR002110">
    <property type="entry name" value="Ankyrin_rpt"/>
</dbReference>
<dbReference type="PROSITE" id="PS50297">
    <property type="entry name" value="ANK_REP_REGION"/>
    <property type="match status" value="1"/>
</dbReference>
<organism evidence="4 5">
    <name type="scientific">Dothistroma septosporum (strain NZE10 / CBS 128990)</name>
    <name type="common">Red band needle blight fungus</name>
    <name type="synonym">Mycosphaerella pini</name>
    <dbReference type="NCBI Taxonomy" id="675120"/>
    <lineage>
        <taxon>Eukaryota</taxon>
        <taxon>Fungi</taxon>
        <taxon>Dikarya</taxon>
        <taxon>Ascomycota</taxon>
        <taxon>Pezizomycotina</taxon>
        <taxon>Dothideomycetes</taxon>
        <taxon>Dothideomycetidae</taxon>
        <taxon>Mycosphaerellales</taxon>
        <taxon>Mycosphaerellaceae</taxon>
        <taxon>Dothistroma</taxon>
    </lineage>
</organism>
<name>N1Q271_DOTSN</name>
<dbReference type="PROSITE" id="PS50088">
    <property type="entry name" value="ANK_REPEAT"/>
    <property type="match status" value="1"/>
</dbReference>
<dbReference type="InterPro" id="IPR036770">
    <property type="entry name" value="Ankyrin_rpt-contain_sf"/>
</dbReference>
<keyword evidence="5" id="KW-1185">Reference proteome</keyword>
<evidence type="ECO:0000256" key="3">
    <source>
        <dbReference type="PROSITE-ProRule" id="PRU00023"/>
    </source>
</evidence>
<dbReference type="HOGENOM" id="CLU_1366225_0_0_1"/>
<reference evidence="5" key="1">
    <citation type="journal article" date="2012" name="PLoS Genet.">
        <title>The genomes of the fungal plant pathogens Cladosporium fulvum and Dothistroma septosporum reveal adaptation to different hosts and lifestyles but also signatures of common ancestry.</title>
        <authorList>
            <person name="de Wit P.J.G.M."/>
            <person name="van der Burgt A."/>
            <person name="Oekmen B."/>
            <person name="Stergiopoulos I."/>
            <person name="Abd-Elsalam K.A."/>
            <person name="Aerts A.L."/>
            <person name="Bahkali A.H."/>
            <person name="Beenen H.G."/>
            <person name="Chettri P."/>
            <person name="Cox M.P."/>
            <person name="Datema E."/>
            <person name="de Vries R.P."/>
            <person name="Dhillon B."/>
            <person name="Ganley A.R."/>
            <person name="Griffiths S.A."/>
            <person name="Guo Y."/>
            <person name="Hamelin R.C."/>
            <person name="Henrissat B."/>
            <person name="Kabir M.S."/>
            <person name="Jashni M.K."/>
            <person name="Kema G."/>
            <person name="Klaubauf S."/>
            <person name="Lapidus A."/>
            <person name="Levasseur A."/>
            <person name="Lindquist E."/>
            <person name="Mehrabi R."/>
            <person name="Ohm R.A."/>
            <person name="Owen T.J."/>
            <person name="Salamov A."/>
            <person name="Schwelm A."/>
            <person name="Schijlen E."/>
            <person name="Sun H."/>
            <person name="van den Burg H.A."/>
            <person name="van Ham R.C.H.J."/>
            <person name="Zhang S."/>
            <person name="Goodwin S.B."/>
            <person name="Grigoriev I.V."/>
            <person name="Collemare J."/>
            <person name="Bradshaw R.E."/>
        </authorList>
    </citation>
    <scope>NUCLEOTIDE SEQUENCE [LARGE SCALE GENOMIC DNA]</scope>
    <source>
        <strain evidence="5">NZE10 / CBS 128990</strain>
    </source>
</reference>
<reference evidence="4 5" key="2">
    <citation type="journal article" date="2012" name="PLoS Pathog.">
        <title>Diverse lifestyles and strategies of plant pathogenesis encoded in the genomes of eighteen Dothideomycetes fungi.</title>
        <authorList>
            <person name="Ohm R.A."/>
            <person name="Feau N."/>
            <person name="Henrissat B."/>
            <person name="Schoch C.L."/>
            <person name="Horwitz B.A."/>
            <person name="Barry K.W."/>
            <person name="Condon B.J."/>
            <person name="Copeland A.C."/>
            <person name="Dhillon B."/>
            <person name="Glaser F."/>
            <person name="Hesse C.N."/>
            <person name="Kosti I."/>
            <person name="LaButti K."/>
            <person name="Lindquist E.A."/>
            <person name="Lucas S."/>
            <person name="Salamov A.A."/>
            <person name="Bradshaw R.E."/>
            <person name="Ciuffetti L."/>
            <person name="Hamelin R.C."/>
            <person name="Kema G.H.J."/>
            <person name="Lawrence C."/>
            <person name="Scott J.A."/>
            <person name="Spatafora J.W."/>
            <person name="Turgeon B.G."/>
            <person name="de Wit P.J.G.M."/>
            <person name="Zhong S."/>
            <person name="Goodwin S.B."/>
            <person name="Grigoriev I.V."/>
        </authorList>
    </citation>
    <scope>NUCLEOTIDE SEQUENCE [LARGE SCALE GENOMIC DNA]</scope>
    <source>
        <strain evidence="5">NZE10 / CBS 128990</strain>
    </source>
</reference>
<gene>
    <name evidence="4" type="ORF">DOTSEDRAFT_67686</name>
</gene>
<evidence type="ECO:0000256" key="1">
    <source>
        <dbReference type="ARBA" id="ARBA00022737"/>
    </source>
</evidence>
<dbReference type="GO" id="GO:0006396">
    <property type="term" value="P:RNA processing"/>
    <property type="evidence" value="ECO:0007669"/>
    <property type="project" value="TreeGrafter"/>
</dbReference>
<dbReference type="Gene3D" id="1.25.40.20">
    <property type="entry name" value="Ankyrin repeat-containing domain"/>
    <property type="match status" value="1"/>
</dbReference>
<evidence type="ECO:0000313" key="4">
    <source>
        <dbReference type="EMBL" id="EME48735.1"/>
    </source>
</evidence>
<protein>
    <submittedName>
        <fullName evidence="4">Uncharacterized protein</fullName>
    </submittedName>
</protein>
<dbReference type="PANTHER" id="PTHR24141">
    <property type="entry name" value="2-5A-DEPENDENT RIBONUCLEASE"/>
    <property type="match status" value="1"/>
</dbReference>
<dbReference type="EMBL" id="KB446535">
    <property type="protein sequence ID" value="EME48735.1"/>
    <property type="molecule type" value="Genomic_DNA"/>
</dbReference>
<dbReference type="eggNOG" id="ENOG502R0Z5">
    <property type="taxonomic scope" value="Eukaryota"/>
</dbReference>
<keyword evidence="2 3" id="KW-0040">ANK repeat</keyword>
<dbReference type="SUPFAM" id="SSF48403">
    <property type="entry name" value="Ankyrin repeat"/>
    <property type="match status" value="1"/>
</dbReference>
<evidence type="ECO:0000256" key="2">
    <source>
        <dbReference type="ARBA" id="ARBA00023043"/>
    </source>
</evidence>
<dbReference type="GO" id="GO:0004540">
    <property type="term" value="F:RNA nuclease activity"/>
    <property type="evidence" value="ECO:0007669"/>
    <property type="project" value="TreeGrafter"/>
</dbReference>
<dbReference type="OrthoDB" id="539213at2759"/>
<proteinExistence type="predicted"/>
<dbReference type="GO" id="GO:0003723">
    <property type="term" value="F:RNA binding"/>
    <property type="evidence" value="ECO:0007669"/>
    <property type="project" value="TreeGrafter"/>
</dbReference>
<dbReference type="SMART" id="SM00248">
    <property type="entry name" value="ANK"/>
    <property type="match status" value="3"/>
</dbReference>
<feature type="repeat" description="ANK" evidence="3">
    <location>
        <begin position="125"/>
        <end position="157"/>
    </location>
</feature>